<keyword evidence="5" id="KW-1185">Reference proteome</keyword>
<keyword evidence="3" id="KW-0489">Methyltransferase</keyword>
<evidence type="ECO:0000259" key="2">
    <source>
        <dbReference type="Pfam" id="PF08241"/>
    </source>
</evidence>
<evidence type="ECO:0000313" key="5">
    <source>
        <dbReference type="Proteomes" id="UP000614609"/>
    </source>
</evidence>
<gene>
    <name evidence="3" type="ORF">GCM10009017_18850</name>
    <name evidence="4" type="ORF">J2752_002021</name>
</gene>
<keyword evidence="3" id="KW-0808">Transferase</keyword>
<dbReference type="Gene3D" id="3.40.50.150">
    <property type="entry name" value="Vaccinia Virus protein VP39"/>
    <property type="match status" value="1"/>
</dbReference>
<sequence>MRRFSADYLTDTRRGMWADRSALAPLALDSRTRVLDVGCGTGELTRVLREESDAEVVALDADPDLLRAADADARALGDATRLPFRDDAFDLVVCQALLINLPEPRAALAEFARVSADLVACVEPDNAEVVVESSVAAEAPLAKRARDTYIAGVETDVTLGSSAAALLREVGLSDVESRRYEHERTVRPPYDAPALDAAKAKAAGTRIEEQAPTLRRGGLSRTGVDELKSEWKAMGRAVVDAMAAGEYERRAVVPFYVVAGRVASADESGGESADEADGDDPRESGGDADAGETDTERDAVDVPES</sequence>
<dbReference type="AlphaFoldDB" id="A0A830G068"/>
<reference evidence="3" key="2">
    <citation type="submission" date="2020-09" db="EMBL/GenBank/DDBJ databases">
        <authorList>
            <person name="Sun Q."/>
            <person name="Ohkuma M."/>
        </authorList>
    </citation>
    <scope>NUCLEOTIDE SEQUENCE</scope>
    <source>
        <strain evidence="3">JCM 16108</strain>
    </source>
</reference>
<dbReference type="CDD" id="cd02440">
    <property type="entry name" value="AdoMet_MTases"/>
    <property type="match status" value="1"/>
</dbReference>
<proteinExistence type="predicted"/>
<comment type="caution">
    <text evidence="3">The sequence shown here is derived from an EMBL/GenBank/DDBJ whole genome shotgun (WGS) entry which is preliminary data.</text>
</comment>
<dbReference type="Proteomes" id="UP000614609">
    <property type="component" value="Unassembled WGS sequence"/>
</dbReference>
<dbReference type="PANTHER" id="PTHR43591:SF24">
    <property type="entry name" value="2-METHOXY-6-POLYPRENYL-1,4-BENZOQUINOL METHYLASE, MITOCHONDRIAL"/>
    <property type="match status" value="1"/>
</dbReference>
<dbReference type="Pfam" id="PF08241">
    <property type="entry name" value="Methyltransf_11"/>
    <property type="match status" value="1"/>
</dbReference>
<dbReference type="GO" id="GO:0032259">
    <property type="term" value="P:methylation"/>
    <property type="evidence" value="ECO:0007669"/>
    <property type="project" value="UniProtKB-KW"/>
</dbReference>
<feature type="region of interest" description="Disordered" evidence="1">
    <location>
        <begin position="263"/>
        <end position="305"/>
    </location>
</feature>
<dbReference type="InterPro" id="IPR029063">
    <property type="entry name" value="SAM-dependent_MTases_sf"/>
</dbReference>
<protein>
    <submittedName>
        <fullName evidence="3">S-adenosylmethionine-dependent methyltransferase</fullName>
    </submittedName>
    <submittedName>
        <fullName evidence="4">SAM-dependent methyltransferase</fullName>
    </submittedName>
</protein>
<dbReference type="EMBL" id="BMOO01000004">
    <property type="protein sequence ID" value="GGM68874.1"/>
    <property type="molecule type" value="Genomic_DNA"/>
</dbReference>
<dbReference type="SUPFAM" id="SSF53335">
    <property type="entry name" value="S-adenosyl-L-methionine-dependent methyltransferases"/>
    <property type="match status" value="1"/>
</dbReference>
<reference evidence="3" key="1">
    <citation type="journal article" date="2014" name="Int. J. Syst. Evol. Microbiol.">
        <title>Complete genome sequence of Corynebacterium casei LMG S-19264T (=DSM 44701T), isolated from a smear-ripened cheese.</title>
        <authorList>
            <consortium name="US DOE Joint Genome Institute (JGI-PGF)"/>
            <person name="Walter F."/>
            <person name="Albersmeier A."/>
            <person name="Kalinowski J."/>
            <person name="Ruckert C."/>
        </authorList>
    </citation>
    <scope>NUCLEOTIDE SEQUENCE</scope>
    <source>
        <strain evidence="3">JCM 16108</strain>
    </source>
</reference>
<dbReference type="Proteomes" id="UP000765891">
    <property type="component" value="Unassembled WGS sequence"/>
</dbReference>
<dbReference type="PANTHER" id="PTHR43591">
    <property type="entry name" value="METHYLTRANSFERASE"/>
    <property type="match status" value="1"/>
</dbReference>
<dbReference type="GO" id="GO:0008757">
    <property type="term" value="F:S-adenosylmethionine-dependent methyltransferase activity"/>
    <property type="evidence" value="ECO:0007669"/>
    <property type="project" value="InterPro"/>
</dbReference>
<accession>A0A830G068</accession>
<evidence type="ECO:0000313" key="3">
    <source>
        <dbReference type="EMBL" id="GGM68874.1"/>
    </source>
</evidence>
<dbReference type="InterPro" id="IPR013216">
    <property type="entry name" value="Methyltransf_11"/>
</dbReference>
<organism evidence="3 5">
    <name type="scientific">Halarchaeum rubridurum</name>
    <dbReference type="NCBI Taxonomy" id="489911"/>
    <lineage>
        <taxon>Archaea</taxon>
        <taxon>Methanobacteriati</taxon>
        <taxon>Methanobacteriota</taxon>
        <taxon>Stenosarchaea group</taxon>
        <taxon>Halobacteria</taxon>
        <taxon>Halobacteriales</taxon>
        <taxon>Halobacteriaceae</taxon>
    </lineage>
</organism>
<dbReference type="EMBL" id="JAGGKO010000003">
    <property type="protein sequence ID" value="MBP1955109.1"/>
    <property type="molecule type" value="Genomic_DNA"/>
</dbReference>
<feature type="compositionally biased region" description="Basic and acidic residues" evidence="1">
    <location>
        <begin position="294"/>
        <end position="305"/>
    </location>
</feature>
<name>A0A830G068_9EURY</name>
<feature type="compositionally biased region" description="Acidic residues" evidence="1">
    <location>
        <begin position="268"/>
        <end position="278"/>
    </location>
</feature>
<reference evidence="4" key="3">
    <citation type="submission" date="2021-03" db="EMBL/GenBank/DDBJ databases">
        <title>Genomic Encyclopedia of Type Strains, Phase IV (KMG-IV): sequencing the most valuable type-strain genomes for metagenomic binning, comparative biology and taxonomic classification.</title>
        <authorList>
            <person name="Goeker M."/>
        </authorList>
    </citation>
    <scope>NUCLEOTIDE SEQUENCE</scope>
    <source>
        <strain evidence="4">DSM 22443</strain>
    </source>
</reference>
<evidence type="ECO:0000256" key="1">
    <source>
        <dbReference type="SAM" id="MobiDB-lite"/>
    </source>
</evidence>
<evidence type="ECO:0000313" key="4">
    <source>
        <dbReference type="EMBL" id="MBP1955109.1"/>
    </source>
</evidence>
<feature type="domain" description="Methyltransferase type 11" evidence="2">
    <location>
        <begin position="35"/>
        <end position="114"/>
    </location>
</feature>